<accession>A0A4R4IPK2</accession>
<dbReference type="Proteomes" id="UP000295550">
    <property type="component" value="Unassembled WGS sequence"/>
</dbReference>
<evidence type="ECO:0000259" key="1">
    <source>
        <dbReference type="Pfam" id="PF13708"/>
    </source>
</evidence>
<dbReference type="EMBL" id="PUJX01000059">
    <property type="protein sequence ID" value="TDB42550.1"/>
    <property type="molecule type" value="Genomic_DNA"/>
</dbReference>
<dbReference type="Pfam" id="PF13708">
    <property type="entry name" value="DUF4942"/>
    <property type="match status" value="1"/>
</dbReference>
<dbReference type="InterPro" id="IPR031339">
    <property type="entry name" value="DUF4942"/>
</dbReference>
<evidence type="ECO:0000313" key="3">
    <source>
        <dbReference type="Proteomes" id="UP000295550"/>
    </source>
</evidence>
<name>A0A4R4IPK2_PHOLU</name>
<reference evidence="2 3" key="1">
    <citation type="journal article" date="2019" name="Int. J. Syst. Evol. Microbiol.">
        <title>Photorhabdus khanii subsp. guanajuatensis subsp. nov., isolated from Heterorhabditis atacamensis, and Photorhabdus luminescens subsp. mexicana subsp. nov., isolated from Heterorhabditis mexicana entomopathogenic nematodes.</title>
        <authorList>
            <person name="Machado R.A.R."/>
            <person name="Bruno P."/>
            <person name="Arce C.C.M."/>
            <person name="Liechti N."/>
            <person name="Kohler A."/>
            <person name="Bernal J."/>
            <person name="Bruggmann R."/>
            <person name="Turlings T.C.J."/>
        </authorList>
    </citation>
    <scope>NUCLEOTIDE SEQUENCE [LARGE SCALE GENOMIC DNA]</scope>
    <source>
        <strain evidence="2 3">MEX47-22</strain>
    </source>
</reference>
<gene>
    <name evidence="2" type="ORF">C5468_24945</name>
</gene>
<feature type="domain" description="DUF4942" evidence="1">
    <location>
        <begin position="79"/>
        <end position="168"/>
    </location>
</feature>
<dbReference type="AlphaFoldDB" id="A0A4R4IPK2"/>
<organism evidence="2 3">
    <name type="scientific">Photorhabdus luminescens subsp. mexicana</name>
    <dbReference type="NCBI Taxonomy" id="2100167"/>
    <lineage>
        <taxon>Bacteria</taxon>
        <taxon>Pseudomonadati</taxon>
        <taxon>Pseudomonadota</taxon>
        <taxon>Gammaproteobacteria</taxon>
        <taxon>Enterobacterales</taxon>
        <taxon>Morganellaceae</taxon>
        <taxon>Photorhabdus</taxon>
    </lineage>
</organism>
<comment type="caution">
    <text evidence="2">The sequence shown here is derived from an EMBL/GenBank/DDBJ whole genome shotgun (WGS) entry which is preliminary data.</text>
</comment>
<protein>
    <recommendedName>
        <fullName evidence="1">DUF4942 domain-containing protein</fullName>
    </recommendedName>
</protein>
<proteinExistence type="predicted"/>
<sequence>MKILGKKSLKHTGFKVINSIKELLKEHQHTKDCMTKLYHAVMDNRHTAAWDFFCDACDNSLGRTLALEGFFCLERVICALDQRYWDRLLTLTGVRDFMPTNRRNEWRKNINDWRKATPKNFNDMKPVTFSEDSAFATAKSLTEEKKDYFAQMVEGVFNNLSVTHKTNKA</sequence>
<evidence type="ECO:0000313" key="2">
    <source>
        <dbReference type="EMBL" id="TDB42550.1"/>
    </source>
</evidence>